<sequence length="145" mass="16306">MIDCTMPHFALVRLGALKPFGNWFILRQADGVMLRARKLLPETVTVYGYAGLNEEGKMEFEPAGAVDERLLRMAEEFVQRCNAESDPYLYALACAAQPLDPDEAPIRWLEVNPLDGSFVVHSLLVEVEGGERMVVAAHQVEWKEE</sequence>
<dbReference type="Proteomes" id="UP000236173">
    <property type="component" value="Unassembled WGS sequence"/>
</dbReference>
<reference evidence="2" key="1">
    <citation type="submission" date="2017-09" db="EMBL/GenBank/DDBJ databases">
        <title>Metaegenomics of thermophilic ammonia-oxidizing enrichment culture.</title>
        <authorList>
            <person name="Kato S."/>
            <person name="Suzuki K."/>
        </authorList>
    </citation>
    <scope>NUCLEOTIDE SEQUENCE [LARGE SCALE GENOMIC DNA]</scope>
</reference>
<dbReference type="AlphaFoldDB" id="A0A2H5XAH9"/>
<accession>A0A2H5XAH9</accession>
<gene>
    <name evidence="1" type="ORF">HRbin17_00692</name>
</gene>
<proteinExistence type="predicted"/>
<evidence type="ECO:0000313" key="2">
    <source>
        <dbReference type="Proteomes" id="UP000236173"/>
    </source>
</evidence>
<protein>
    <submittedName>
        <fullName evidence="1">Uncharacterized protein</fullName>
    </submittedName>
</protein>
<organism evidence="1 2">
    <name type="scientific">Candidatus Fervidibacter japonicus</name>
    <dbReference type="NCBI Taxonomy" id="2035412"/>
    <lineage>
        <taxon>Bacteria</taxon>
        <taxon>Candidatus Fervidibacterota</taxon>
        <taxon>Candidatus Fervidibacter</taxon>
    </lineage>
</organism>
<dbReference type="EMBL" id="BEHT01000007">
    <property type="protein sequence ID" value="GBC98193.1"/>
    <property type="molecule type" value="Genomic_DNA"/>
</dbReference>
<comment type="caution">
    <text evidence="1">The sequence shown here is derived from an EMBL/GenBank/DDBJ whole genome shotgun (WGS) entry which is preliminary data.</text>
</comment>
<name>A0A2H5XAH9_9BACT</name>
<evidence type="ECO:0000313" key="1">
    <source>
        <dbReference type="EMBL" id="GBC98193.1"/>
    </source>
</evidence>